<feature type="region of interest" description="Disordered" evidence="12">
    <location>
        <begin position="89"/>
        <end position="110"/>
    </location>
</feature>
<keyword evidence="11" id="KW-0393">Immunoglobulin domain</keyword>
<evidence type="ECO:0000256" key="9">
    <source>
        <dbReference type="ARBA" id="ARBA00023157"/>
    </source>
</evidence>
<proteinExistence type="inferred from homology"/>
<keyword evidence="15" id="KW-1185">Reference proteome</keyword>
<gene>
    <name evidence="16" type="primary">ICAM4</name>
</gene>
<evidence type="ECO:0000313" key="15">
    <source>
        <dbReference type="Proteomes" id="UP001652662"/>
    </source>
</evidence>
<dbReference type="InterPro" id="IPR013768">
    <property type="entry name" value="ICAM_N"/>
</dbReference>
<dbReference type="InterPro" id="IPR047012">
    <property type="entry name" value="ICAM_VCAM"/>
</dbReference>
<sequence length="339" mass="35617">MGSGVPFLSWGWRSRRGGGAGYLAGLLGLQGASGSLRAGPRRRGWGLLISRASLAPWRGAPQSGLFAMGPLFPISLLVLLTAASPGGGSARRRRAARAPGPGGSSPAPSGTSAPFWVRISPAFVAVPPGSSVWLNCSSSCPLPDGSSLRTGLRRGQTLGGPGWVSYQLLDVRAWSSDVLCLVTCAGETRGATARINAYKEPRSVILEPPVLVGSEYTLRCHVTHVFPVGFLVVTLRRGGQVIYSESLERYKGLDLANVTLTHAFRARPHDLWQPVTCHARLDLDGLVVRSSSAPITLTVLALSPASKAVASTSIAALVGIFLVMGVAYLRKSLAMQSRS</sequence>
<dbReference type="InterPro" id="IPR013783">
    <property type="entry name" value="Ig-like_fold"/>
</dbReference>
<keyword evidence="6" id="KW-0130">Cell adhesion</keyword>
<evidence type="ECO:0000256" key="11">
    <source>
        <dbReference type="ARBA" id="ARBA00023319"/>
    </source>
</evidence>
<evidence type="ECO:0000256" key="5">
    <source>
        <dbReference type="ARBA" id="ARBA00022737"/>
    </source>
</evidence>
<name>A0ABM2F4J9_EQUPR</name>
<dbReference type="PANTHER" id="PTHR13771:SF8">
    <property type="entry name" value="INTERCELLULAR ADHESION MOLECULE 4"/>
    <property type="match status" value="1"/>
</dbReference>
<evidence type="ECO:0000256" key="13">
    <source>
        <dbReference type="SAM" id="Phobius"/>
    </source>
</evidence>
<keyword evidence="8 13" id="KW-0472">Membrane</keyword>
<keyword evidence="3 13" id="KW-0812">Transmembrane</keyword>
<dbReference type="RefSeq" id="XP_008529084.2">
    <property type="nucleotide sequence ID" value="XM_008530862.2"/>
</dbReference>
<feature type="domain" description="Intercellular adhesion molecule N-terminal" evidence="14">
    <location>
        <begin position="115"/>
        <end position="202"/>
    </location>
</feature>
<dbReference type="PRINTS" id="PR01472">
    <property type="entry name" value="ICAMVCAM1"/>
</dbReference>
<keyword evidence="5" id="KW-0677">Repeat</keyword>
<feature type="transmembrane region" description="Helical" evidence="13">
    <location>
        <begin position="309"/>
        <end position="329"/>
    </location>
</feature>
<evidence type="ECO:0000259" key="14">
    <source>
        <dbReference type="Pfam" id="PF03921"/>
    </source>
</evidence>
<dbReference type="Proteomes" id="UP001652662">
    <property type="component" value="Chromosome 6"/>
</dbReference>
<protein>
    <submittedName>
        <fullName evidence="16">Intercellular adhesion molecule 4 isoform X1</fullName>
    </submittedName>
</protein>
<accession>A0ABM2F4J9</accession>
<evidence type="ECO:0000256" key="12">
    <source>
        <dbReference type="SAM" id="MobiDB-lite"/>
    </source>
</evidence>
<organism evidence="15 16">
    <name type="scientific">Equus przewalskii</name>
    <name type="common">Przewalski's horse</name>
    <name type="synonym">Equus caballus przewalskii</name>
    <dbReference type="NCBI Taxonomy" id="9798"/>
    <lineage>
        <taxon>Eukaryota</taxon>
        <taxon>Metazoa</taxon>
        <taxon>Chordata</taxon>
        <taxon>Craniata</taxon>
        <taxon>Vertebrata</taxon>
        <taxon>Euteleostomi</taxon>
        <taxon>Mammalia</taxon>
        <taxon>Eutheria</taxon>
        <taxon>Laurasiatheria</taxon>
        <taxon>Perissodactyla</taxon>
        <taxon>Equidae</taxon>
        <taxon>Equus</taxon>
    </lineage>
</organism>
<dbReference type="SUPFAM" id="SSF48726">
    <property type="entry name" value="Immunoglobulin"/>
    <property type="match status" value="2"/>
</dbReference>
<dbReference type="GeneID" id="103558065"/>
<dbReference type="InterPro" id="IPR036179">
    <property type="entry name" value="Ig-like_dom_sf"/>
</dbReference>
<evidence type="ECO:0000256" key="4">
    <source>
        <dbReference type="ARBA" id="ARBA00022729"/>
    </source>
</evidence>
<reference evidence="16" key="1">
    <citation type="submission" date="2025-08" db="UniProtKB">
        <authorList>
            <consortium name="RefSeq"/>
        </authorList>
    </citation>
    <scope>IDENTIFICATION</scope>
    <source>
        <tissue evidence="16">Blood</tissue>
    </source>
</reference>
<dbReference type="PANTHER" id="PTHR13771">
    <property type="entry name" value="INTERCELLULAR ADHESION MOLECULE"/>
    <property type="match status" value="1"/>
</dbReference>
<evidence type="ECO:0000256" key="2">
    <source>
        <dbReference type="ARBA" id="ARBA00005925"/>
    </source>
</evidence>
<evidence type="ECO:0000256" key="1">
    <source>
        <dbReference type="ARBA" id="ARBA00004479"/>
    </source>
</evidence>
<keyword evidence="9" id="KW-1015">Disulfide bond</keyword>
<comment type="subcellular location">
    <subcellularLocation>
        <location evidence="1">Membrane</location>
        <topology evidence="1">Single-pass type I membrane protein</topology>
    </subcellularLocation>
</comment>
<keyword evidence="4" id="KW-0732">Signal</keyword>
<dbReference type="InterPro" id="IPR003987">
    <property type="entry name" value="ICAM_VCAM_N"/>
</dbReference>
<evidence type="ECO:0000256" key="8">
    <source>
        <dbReference type="ARBA" id="ARBA00023136"/>
    </source>
</evidence>
<comment type="similarity">
    <text evidence="2">Belongs to the immunoglobulin superfamily. ICAM family.</text>
</comment>
<evidence type="ECO:0000256" key="7">
    <source>
        <dbReference type="ARBA" id="ARBA00022989"/>
    </source>
</evidence>
<dbReference type="Pfam" id="PF03921">
    <property type="entry name" value="ICAM_N"/>
    <property type="match status" value="1"/>
</dbReference>
<evidence type="ECO:0000256" key="10">
    <source>
        <dbReference type="ARBA" id="ARBA00023180"/>
    </source>
</evidence>
<keyword evidence="10" id="KW-0325">Glycoprotein</keyword>
<evidence type="ECO:0000256" key="6">
    <source>
        <dbReference type="ARBA" id="ARBA00022889"/>
    </source>
</evidence>
<evidence type="ECO:0000256" key="3">
    <source>
        <dbReference type="ARBA" id="ARBA00022692"/>
    </source>
</evidence>
<evidence type="ECO:0000313" key="16">
    <source>
        <dbReference type="RefSeq" id="XP_008529084.2"/>
    </source>
</evidence>
<keyword evidence="7 13" id="KW-1133">Transmembrane helix</keyword>
<dbReference type="Gene3D" id="2.60.40.10">
    <property type="entry name" value="Immunoglobulins"/>
    <property type="match status" value="2"/>
</dbReference>